<dbReference type="CDD" id="cd10551">
    <property type="entry name" value="PsrB"/>
    <property type="match status" value="1"/>
</dbReference>
<keyword evidence="3" id="KW-0408">Iron</keyword>
<evidence type="ECO:0000256" key="2">
    <source>
        <dbReference type="ARBA" id="ARBA00022723"/>
    </source>
</evidence>
<dbReference type="Gene3D" id="3.30.70.20">
    <property type="match status" value="2"/>
</dbReference>
<dbReference type="PANTHER" id="PTHR43177">
    <property type="entry name" value="PROTEIN NRFC"/>
    <property type="match status" value="1"/>
</dbReference>
<evidence type="ECO:0000259" key="5">
    <source>
        <dbReference type="PROSITE" id="PS51379"/>
    </source>
</evidence>
<feature type="non-terminal residue" evidence="6">
    <location>
        <position position="1"/>
    </location>
</feature>
<dbReference type="AlphaFoldDB" id="A0A3B0UDB6"/>
<sequence length="189" mass="20946">GCDTCTISCKAESNVRLGAFRSYVNKVEKGTYPNVKRYFLPRMCNHCESSTCSLVCPTKATYEREDGIVMIDKDKCIGCRACMEACPYGARHFNWSDDKSRSKSRTVGTVDKCDMCVHRVDKGLVPSCVNSCPENARIFGDINDPKSDISLMLAKNPIDTLLPDKGTQPHVFYIGLEDEAVKDAIKGGR</sequence>
<dbReference type="PROSITE" id="PS51379">
    <property type="entry name" value="4FE4S_FER_2"/>
    <property type="match status" value="2"/>
</dbReference>
<dbReference type="InterPro" id="IPR017896">
    <property type="entry name" value="4Fe4S_Fe-S-bd"/>
</dbReference>
<dbReference type="GO" id="GO:0051539">
    <property type="term" value="F:4 iron, 4 sulfur cluster binding"/>
    <property type="evidence" value="ECO:0007669"/>
    <property type="project" value="UniProtKB-KW"/>
</dbReference>
<dbReference type="PANTHER" id="PTHR43177:SF3">
    <property type="entry name" value="PROTEIN NRFC HOMOLOG"/>
    <property type="match status" value="1"/>
</dbReference>
<dbReference type="NCBIfam" id="NF045797">
    <property type="entry name" value="DsrO"/>
    <property type="match status" value="1"/>
</dbReference>
<dbReference type="InterPro" id="IPR050954">
    <property type="entry name" value="ET_IronSulfur_Cluster-Binding"/>
</dbReference>
<feature type="domain" description="4Fe-4S ferredoxin-type" evidence="5">
    <location>
        <begin position="35"/>
        <end position="66"/>
    </location>
</feature>
<name>A0A3B0UDB6_9ZZZZ</name>
<dbReference type="Pfam" id="PF13247">
    <property type="entry name" value="Fer4_11"/>
    <property type="match status" value="1"/>
</dbReference>
<dbReference type="PROSITE" id="PS00198">
    <property type="entry name" value="4FE4S_FER_1"/>
    <property type="match status" value="1"/>
</dbReference>
<gene>
    <name evidence="6" type="ORF">MNBD_BACTEROID05-312</name>
</gene>
<evidence type="ECO:0000313" key="6">
    <source>
        <dbReference type="EMBL" id="VAW17536.1"/>
    </source>
</evidence>
<dbReference type="GO" id="GO:0046872">
    <property type="term" value="F:metal ion binding"/>
    <property type="evidence" value="ECO:0007669"/>
    <property type="project" value="UniProtKB-KW"/>
</dbReference>
<dbReference type="InterPro" id="IPR054822">
    <property type="entry name" value="DsrO-like"/>
</dbReference>
<keyword evidence="1" id="KW-0004">4Fe-4S</keyword>
<keyword evidence="4" id="KW-0411">Iron-sulfur</keyword>
<evidence type="ECO:0000256" key="3">
    <source>
        <dbReference type="ARBA" id="ARBA00023004"/>
    </source>
</evidence>
<dbReference type="SUPFAM" id="SSF54862">
    <property type="entry name" value="4Fe-4S ferredoxins"/>
    <property type="match status" value="1"/>
</dbReference>
<feature type="domain" description="4Fe-4S ferredoxin-type" evidence="5">
    <location>
        <begin position="67"/>
        <end position="96"/>
    </location>
</feature>
<organism evidence="6">
    <name type="scientific">hydrothermal vent metagenome</name>
    <dbReference type="NCBI Taxonomy" id="652676"/>
    <lineage>
        <taxon>unclassified sequences</taxon>
        <taxon>metagenomes</taxon>
        <taxon>ecological metagenomes</taxon>
    </lineage>
</organism>
<keyword evidence="2" id="KW-0479">Metal-binding</keyword>
<reference evidence="6" key="1">
    <citation type="submission" date="2018-06" db="EMBL/GenBank/DDBJ databases">
        <authorList>
            <person name="Zhirakovskaya E."/>
        </authorList>
    </citation>
    <scope>NUCLEOTIDE SEQUENCE</scope>
</reference>
<evidence type="ECO:0000256" key="4">
    <source>
        <dbReference type="ARBA" id="ARBA00023014"/>
    </source>
</evidence>
<accession>A0A3B0UDB6</accession>
<dbReference type="EMBL" id="UOEN01000378">
    <property type="protein sequence ID" value="VAW17536.1"/>
    <property type="molecule type" value="Genomic_DNA"/>
</dbReference>
<dbReference type="InterPro" id="IPR017900">
    <property type="entry name" value="4Fe4S_Fe_S_CS"/>
</dbReference>
<protein>
    <submittedName>
        <fullName evidence="6">Tetrathionate reductase subunit B</fullName>
    </submittedName>
</protein>
<proteinExistence type="predicted"/>
<evidence type="ECO:0000256" key="1">
    <source>
        <dbReference type="ARBA" id="ARBA00022485"/>
    </source>
</evidence>